<keyword evidence="4 16" id="KW-0132">Cell division</keyword>
<evidence type="ECO:0000256" key="4">
    <source>
        <dbReference type="ARBA" id="ARBA00022618"/>
    </source>
</evidence>
<evidence type="ECO:0000256" key="3">
    <source>
        <dbReference type="ARBA" id="ARBA00022574"/>
    </source>
</evidence>
<dbReference type="SMART" id="SM00320">
    <property type="entry name" value="WD40"/>
    <property type="match status" value="6"/>
</dbReference>
<dbReference type="GO" id="GO:1990757">
    <property type="term" value="F:ubiquitin ligase activator activity"/>
    <property type="evidence" value="ECO:0007669"/>
    <property type="project" value="TreeGrafter"/>
</dbReference>
<dbReference type="Proteomes" id="UP000596742">
    <property type="component" value="Unassembled WGS sequence"/>
</dbReference>
<dbReference type="AlphaFoldDB" id="A0A8B6CYA1"/>
<dbReference type="GO" id="GO:1905786">
    <property type="term" value="P:positive regulation of anaphase-promoting complex-dependent catabolic process"/>
    <property type="evidence" value="ECO:0007669"/>
    <property type="project" value="TreeGrafter"/>
</dbReference>
<dbReference type="GO" id="GO:0010997">
    <property type="term" value="F:anaphase-promoting complex binding"/>
    <property type="evidence" value="ECO:0007669"/>
    <property type="project" value="InterPro"/>
</dbReference>
<proteinExistence type="inferred from homology"/>
<evidence type="ECO:0000256" key="5">
    <source>
        <dbReference type="ARBA" id="ARBA00022737"/>
    </source>
</evidence>
<comment type="subunit">
    <text evidence="9">Component of a complex with CDC20, CDC27, SPATC1 and TUBG1. Interacts with NEUROD2. Interacts with dimeric MAD2L1 in its closed conformation form. Interacts with BUB1B. The phosphorylated form interacts with APC/C. Interacts with NINL. May interact with MAD2L2. Interacts with CDK5RAP2. Interacts with SIRT2. Interacts with isoform 1 of NEK2. Interacts with HSF1 (via phosphorylated form); this interaction occurs in mitosis in a MAD2L1-dependent manner and prevents PLK1-stimulated degradation of HSF1 by blocking the recruitment of the SCF(BTRC) ubiquitin ligase complex. Interacts (via the N-terminal substrate-binding domain) with FBXO5. Interacts with CCNF. Interacts with USP22.</text>
</comment>
<comment type="caution">
    <text evidence="16">The sequence shown here is derived from an EMBL/GenBank/DDBJ whole genome shotgun (WGS) entry which is preliminary data.</text>
</comment>
<evidence type="ECO:0000256" key="11">
    <source>
        <dbReference type="ARBA" id="ARBA00079207"/>
    </source>
</evidence>
<evidence type="ECO:0000313" key="17">
    <source>
        <dbReference type="Proteomes" id="UP000596742"/>
    </source>
</evidence>
<feature type="compositionally biased region" description="Polar residues" evidence="14">
    <location>
        <begin position="516"/>
        <end position="525"/>
    </location>
</feature>
<organism evidence="16 17">
    <name type="scientific">Mytilus galloprovincialis</name>
    <name type="common">Mediterranean mussel</name>
    <dbReference type="NCBI Taxonomy" id="29158"/>
    <lineage>
        <taxon>Eukaryota</taxon>
        <taxon>Metazoa</taxon>
        <taxon>Spiralia</taxon>
        <taxon>Lophotrochozoa</taxon>
        <taxon>Mollusca</taxon>
        <taxon>Bivalvia</taxon>
        <taxon>Autobranchia</taxon>
        <taxon>Pteriomorphia</taxon>
        <taxon>Mytilida</taxon>
        <taxon>Mytiloidea</taxon>
        <taxon>Mytilidae</taxon>
        <taxon>Mytilinae</taxon>
        <taxon>Mytilus</taxon>
    </lineage>
</organism>
<evidence type="ECO:0000256" key="10">
    <source>
        <dbReference type="ARBA" id="ARBA00070718"/>
    </source>
</evidence>
<comment type="function">
    <text evidence="12">Substrate-specific adapter of the anaphase promoting complex/cyclosome (APC/C) complex that confers substrate specificity by binding to substrates and targeting them to the APC/C complex for ubiquitination and degradation. Recognizes and binds the destruction box (D box) on protein substrates. Involved in the metaphase/anaphase transition of cell cycle. Is regulated by MAD2L1: in metaphase the MAD2L1-CDC20-APC/C ternary complex is inactive and in anaphase the CDC20-APC/C binary complex is active in degrading substrates. The CDC20-APC/C complex positively regulates the formation of synaptic vesicle clustering at active zone to the presynaptic membrane in postmitotic neurons. CDC20-APC/C-induced degradation of NEUROD2 induces presynaptic differentiation. The CDC20-APC/C complex promotes proper dilation formation and radial migration by degrading CCDC41.</text>
</comment>
<comment type="similarity">
    <text evidence="2">Belongs to the WD repeat CDC20/Fizzy family.</text>
</comment>
<dbReference type="GO" id="GO:0051301">
    <property type="term" value="P:cell division"/>
    <property type="evidence" value="ECO:0007669"/>
    <property type="project" value="UniProtKB-KW"/>
</dbReference>
<dbReference type="OrthoDB" id="10263272at2759"/>
<dbReference type="PROSITE" id="PS50294">
    <property type="entry name" value="WD_REPEATS_REGION"/>
    <property type="match status" value="3"/>
</dbReference>
<dbReference type="Gene3D" id="2.130.10.10">
    <property type="entry name" value="YVTN repeat-like/Quinoprotein amine dehydrogenase"/>
    <property type="match status" value="1"/>
</dbReference>
<feature type="domain" description="CDC20/Fizzy WD40" evidence="15">
    <location>
        <begin position="196"/>
        <end position="492"/>
    </location>
</feature>
<feature type="repeat" description="WD" evidence="13">
    <location>
        <begin position="461"/>
        <end position="493"/>
    </location>
</feature>
<evidence type="ECO:0000256" key="9">
    <source>
        <dbReference type="ARBA" id="ARBA00062231"/>
    </source>
</evidence>
<keyword evidence="3 13" id="KW-0853">WD repeat</keyword>
<evidence type="ECO:0000256" key="1">
    <source>
        <dbReference type="ARBA" id="ARBA00004906"/>
    </source>
</evidence>
<evidence type="ECO:0000256" key="6">
    <source>
        <dbReference type="ARBA" id="ARBA00022776"/>
    </source>
</evidence>
<dbReference type="FunFam" id="2.130.10.10:FF:000224">
    <property type="entry name" value="cell division cycle protein 20 homolog"/>
    <property type="match status" value="1"/>
</dbReference>
<feature type="compositionally biased region" description="Polar residues" evidence="14">
    <location>
        <begin position="1"/>
        <end position="11"/>
    </location>
</feature>
<feature type="compositionally biased region" description="Low complexity" evidence="14">
    <location>
        <begin position="79"/>
        <end position="92"/>
    </location>
</feature>
<keyword evidence="5" id="KW-0677">Repeat</keyword>
<dbReference type="InterPro" id="IPR033010">
    <property type="entry name" value="Cdc20/Fizzy"/>
</dbReference>
<gene>
    <name evidence="16" type="ORF">MGAL_10B055165</name>
</gene>
<accession>A0A8B6CYA1</accession>
<evidence type="ECO:0000259" key="15">
    <source>
        <dbReference type="Pfam" id="PF24807"/>
    </source>
</evidence>
<evidence type="ECO:0000256" key="8">
    <source>
        <dbReference type="ARBA" id="ARBA00023306"/>
    </source>
</evidence>
<dbReference type="EMBL" id="UYJE01002447">
    <property type="protein sequence ID" value="VDI10806.1"/>
    <property type="molecule type" value="Genomic_DNA"/>
</dbReference>
<dbReference type="InterPro" id="IPR036322">
    <property type="entry name" value="WD40_repeat_dom_sf"/>
</dbReference>
<evidence type="ECO:0000256" key="13">
    <source>
        <dbReference type="PROSITE-ProRule" id="PRU00221"/>
    </source>
</evidence>
<dbReference type="Pfam" id="PF24807">
    <property type="entry name" value="WD40_CDC20-Fz"/>
    <property type="match status" value="1"/>
</dbReference>
<dbReference type="PANTHER" id="PTHR19918">
    <property type="entry name" value="CELL DIVISION CYCLE 20 CDC20 FIZZY -RELATED"/>
    <property type="match status" value="1"/>
</dbReference>
<feature type="region of interest" description="Disordered" evidence="14">
    <location>
        <begin position="1"/>
        <end position="100"/>
    </location>
</feature>
<comment type="pathway">
    <text evidence="1">Protein modification; protein ubiquitination.</text>
</comment>
<feature type="repeat" description="WD" evidence="13">
    <location>
        <begin position="242"/>
        <end position="283"/>
    </location>
</feature>
<dbReference type="InterPro" id="IPR001680">
    <property type="entry name" value="WD40_rpt"/>
</dbReference>
<evidence type="ECO:0000256" key="14">
    <source>
        <dbReference type="SAM" id="MobiDB-lite"/>
    </source>
</evidence>
<reference evidence="16" key="1">
    <citation type="submission" date="2018-11" db="EMBL/GenBank/DDBJ databases">
        <authorList>
            <person name="Alioto T."/>
            <person name="Alioto T."/>
        </authorList>
    </citation>
    <scope>NUCLEOTIDE SEQUENCE</scope>
</reference>
<dbReference type="PANTHER" id="PTHR19918:SF8">
    <property type="entry name" value="FI02843P"/>
    <property type="match status" value="1"/>
</dbReference>
<evidence type="ECO:0000256" key="12">
    <source>
        <dbReference type="ARBA" id="ARBA00093365"/>
    </source>
</evidence>
<dbReference type="PROSITE" id="PS50082">
    <property type="entry name" value="WD_REPEATS_2"/>
    <property type="match status" value="3"/>
</dbReference>
<dbReference type="InterPro" id="IPR015943">
    <property type="entry name" value="WD40/YVTN_repeat-like_dom_sf"/>
</dbReference>
<keyword evidence="17" id="KW-1185">Reference proteome</keyword>
<name>A0A8B6CYA1_MYTGA</name>
<evidence type="ECO:0000256" key="7">
    <source>
        <dbReference type="ARBA" id="ARBA00022786"/>
    </source>
</evidence>
<dbReference type="SUPFAM" id="SSF50978">
    <property type="entry name" value="WD40 repeat-like"/>
    <property type="match status" value="1"/>
</dbReference>
<feature type="repeat" description="WD" evidence="13">
    <location>
        <begin position="325"/>
        <end position="366"/>
    </location>
</feature>
<feature type="compositionally biased region" description="Polar residues" evidence="14">
    <location>
        <begin position="36"/>
        <end position="77"/>
    </location>
</feature>
<feature type="region of interest" description="Disordered" evidence="14">
    <location>
        <begin position="499"/>
        <end position="525"/>
    </location>
</feature>
<sequence length="525" mass="57602">MSQFNFENELNSVLRMDAPMSKGPSIRWQRKEECNASVNSSLNISTASKTPMKNVNRSVNNPKTPSTGSGSKTPKSQGKSKTPAKAPKTPSGGDRFIPNRNATQFDLGHFKIMNDGKGDNPELLSPSQKEFQKVMSENLNGADIMSNKIISYKNKAPSAPEGYQNNLRVLYSSCKSPVSTAKKTTRNIPQFPERILDAPDIVDDYYLNLLDWSVTNQLAVCLGGSVYLWNAESGDINQLMQVESQEDYIGAVSWVKEGNYLALGTSSGEVQLWDVTAGKRLRNMPGHASRVGSLAWNSYILSSGSRSGSIHHHDVRVANHHIGTLNGHTQEVCGLQWSPDGRHLASGGNDNVLNIWPAHIGSLVSETSPIYTFTQHQAAVKALAWCPWQPNLLASGGGTADRHIRFWNCSTGTCAQSVDTKSQVCALLWSKDYKELISSHGFALNQLTIWKYPSLTKVSELTGHTARVLHMAMSPDGSTVVSAGADETLRLWKCFAVDDDKKKKQQQKSSSKDSSRVLSMTSKIR</sequence>
<protein>
    <recommendedName>
        <fullName evidence="10">Cell division cycle protein 20 homolog</fullName>
    </recommendedName>
    <alternativeName>
        <fullName evidence="11">p55CDC</fullName>
    </alternativeName>
</protein>
<dbReference type="GO" id="GO:0031145">
    <property type="term" value="P:anaphase-promoting complex-dependent catabolic process"/>
    <property type="evidence" value="ECO:0007669"/>
    <property type="project" value="TreeGrafter"/>
</dbReference>
<evidence type="ECO:0000256" key="2">
    <source>
        <dbReference type="ARBA" id="ARBA00006445"/>
    </source>
</evidence>
<keyword evidence="8" id="KW-0131">Cell cycle</keyword>
<keyword evidence="7" id="KW-0833">Ubl conjugation pathway</keyword>
<dbReference type="GO" id="GO:0005680">
    <property type="term" value="C:anaphase-promoting complex"/>
    <property type="evidence" value="ECO:0007669"/>
    <property type="project" value="TreeGrafter"/>
</dbReference>
<dbReference type="CDD" id="cd00200">
    <property type="entry name" value="WD40"/>
    <property type="match status" value="1"/>
</dbReference>
<dbReference type="InterPro" id="IPR056150">
    <property type="entry name" value="WD40_CDC20-Fz"/>
</dbReference>
<evidence type="ECO:0000313" key="16">
    <source>
        <dbReference type="EMBL" id="VDI10806.1"/>
    </source>
</evidence>
<keyword evidence="6" id="KW-0498">Mitosis</keyword>